<accession>A0A520N0K0</accession>
<organism evidence="7 8">
    <name type="scientific">SAR86 cluster bacterium</name>
    <dbReference type="NCBI Taxonomy" id="2030880"/>
    <lineage>
        <taxon>Bacteria</taxon>
        <taxon>Pseudomonadati</taxon>
        <taxon>Pseudomonadota</taxon>
        <taxon>Gammaproteobacteria</taxon>
        <taxon>SAR86 cluster</taxon>
    </lineage>
</organism>
<feature type="transmembrane region" description="Helical" evidence="6">
    <location>
        <begin position="181"/>
        <end position="202"/>
    </location>
</feature>
<keyword evidence="5 6" id="KW-0472">Membrane</keyword>
<feature type="transmembrane region" description="Helical" evidence="6">
    <location>
        <begin position="6"/>
        <end position="31"/>
    </location>
</feature>
<evidence type="ECO:0000256" key="5">
    <source>
        <dbReference type="ARBA" id="ARBA00023136"/>
    </source>
</evidence>
<sequence length="420" mass="44841">MAIVELTVFGIPLILISAAMLGFFTAYGVGANDVANAMGTSVGSKVLTVSQAVMIAAVFEFLGAFLAGGGVTQTIRKGVIDPELFTGNLDLLIYGMISSLFAAGTWLLVASFRGWPVSTTHTIVGAIVGFGIYSLGFDSVNWSVVSNIALSWITSPLSSAIVAAFFYYICKEILMKNESKYEILIINFFIFLAGFAICLITVTKGLKNLFKQQDLSLTFNDSILYSAIGATIFTIIFYFFSRSRFKGGDVNSESQFAYLMIFTSCAVAFAHGSNDVANAIGPLAAIYQATNQLLNQPYDLETPLWILALGALGIVLGLATLGYRVMKTIGEKIVKLTPTKGFSAQLAAALTVVAASQLDMPVSTTHTLVGAVIGIGLVEGIRSVNLRSVGTIITSWLITLPIGALLSILFLEIFVNTFSY</sequence>
<dbReference type="AlphaFoldDB" id="A0A520N0K0"/>
<dbReference type="EMBL" id="SHBE01000002">
    <property type="protein sequence ID" value="RZO26956.1"/>
    <property type="molecule type" value="Genomic_DNA"/>
</dbReference>
<feature type="transmembrane region" description="Helical" evidence="6">
    <location>
        <begin position="393"/>
        <end position="415"/>
    </location>
</feature>
<evidence type="ECO:0000256" key="4">
    <source>
        <dbReference type="ARBA" id="ARBA00022989"/>
    </source>
</evidence>
<feature type="transmembrane region" description="Helical" evidence="6">
    <location>
        <begin position="91"/>
        <end position="110"/>
    </location>
</feature>
<dbReference type="GO" id="GO:0005315">
    <property type="term" value="F:phosphate transmembrane transporter activity"/>
    <property type="evidence" value="ECO:0007669"/>
    <property type="project" value="InterPro"/>
</dbReference>
<keyword evidence="3 6" id="KW-0812">Transmembrane</keyword>
<comment type="caution">
    <text evidence="7">The sequence shown here is derived from an EMBL/GenBank/DDBJ whole genome shotgun (WGS) entry which is preliminary data.</text>
</comment>
<proteinExistence type="inferred from homology"/>
<feature type="transmembrane region" description="Helical" evidence="6">
    <location>
        <begin position="148"/>
        <end position="169"/>
    </location>
</feature>
<evidence type="ECO:0000256" key="2">
    <source>
        <dbReference type="ARBA" id="ARBA00022448"/>
    </source>
</evidence>
<dbReference type="PANTHER" id="PTHR11101">
    <property type="entry name" value="PHOSPHATE TRANSPORTER"/>
    <property type="match status" value="1"/>
</dbReference>
<gene>
    <name evidence="7" type="ORF">EVA92_02065</name>
</gene>
<feature type="transmembrane region" description="Helical" evidence="6">
    <location>
        <begin position="304"/>
        <end position="326"/>
    </location>
</feature>
<evidence type="ECO:0000256" key="1">
    <source>
        <dbReference type="ARBA" id="ARBA00004141"/>
    </source>
</evidence>
<feature type="transmembrane region" description="Helical" evidence="6">
    <location>
        <begin position="52"/>
        <end position="71"/>
    </location>
</feature>
<dbReference type="Proteomes" id="UP000315825">
    <property type="component" value="Unassembled WGS sequence"/>
</dbReference>
<feature type="transmembrane region" description="Helical" evidence="6">
    <location>
        <begin position="256"/>
        <end position="273"/>
    </location>
</feature>
<dbReference type="InterPro" id="IPR001204">
    <property type="entry name" value="Phos_transporter"/>
</dbReference>
<comment type="subcellular location">
    <subcellularLocation>
        <location evidence="1 6">Membrane</location>
        <topology evidence="1 6">Multi-pass membrane protein</topology>
    </subcellularLocation>
</comment>
<keyword evidence="6" id="KW-0592">Phosphate transport</keyword>
<evidence type="ECO:0000256" key="6">
    <source>
        <dbReference type="RuleBase" id="RU363058"/>
    </source>
</evidence>
<dbReference type="GO" id="GO:0035435">
    <property type="term" value="P:phosphate ion transmembrane transport"/>
    <property type="evidence" value="ECO:0007669"/>
    <property type="project" value="TreeGrafter"/>
</dbReference>
<evidence type="ECO:0000313" key="8">
    <source>
        <dbReference type="Proteomes" id="UP000315825"/>
    </source>
</evidence>
<evidence type="ECO:0000313" key="7">
    <source>
        <dbReference type="EMBL" id="RZO26956.1"/>
    </source>
</evidence>
<evidence type="ECO:0000256" key="3">
    <source>
        <dbReference type="ARBA" id="ARBA00022692"/>
    </source>
</evidence>
<protein>
    <recommendedName>
        <fullName evidence="6">Phosphate transporter</fullName>
    </recommendedName>
</protein>
<dbReference type="GO" id="GO:0016020">
    <property type="term" value="C:membrane"/>
    <property type="evidence" value="ECO:0007669"/>
    <property type="project" value="UniProtKB-SubCell"/>
</dbReference>
<dbReference type="Pfam" id="PF01384">
    <property type="entry name" value="PHO4"/>
    <property type="match status" value="1"/>
</dbReference>
<comment type="similarity">
    <text evidence="6">Belongs to the inorganic phosphate transporter (PiT) (TC 2.A.20) family.</text>
</comment>
<name>A0A520N0K0_9GAMM</name>
<reference evidence="7 8" key="1">
    <citation type="submission" date="2019-02" db="EMBL/GenBank/DDBJ databases">
        <title>Prokaryotic population dynamics and viral predation in marine succession experiment using metagenomics: the confinement effect.</title>
        <authorList>
            <person name="Haro-Moreno J.M."/>
            <person name="Rodriguez-Valera F."/>
            <person name="Lopez-Perez M."/>
        </authorList>
    </citation>
    <scope>NUCLEOTIDE SEQUENCE [LARGE SCALE GENOMIC DNA]</scope>
    <source>
        <strain evidence="7">MED-G159</strain>
    </source>
</reference>
<feature type="transmembrane region" description="Helical" evidence="6">
    <location>
        <begin position="222"/>
        <end position="240"/>
    </location>
</feature>
<keyword evidence="2 6" id="KW-0813">Transport</keyword>
<keyword evidence="4 6" id="KW-1133">Transmembrane helix</keyword>
<dbReference type="PANTHER" id="PTHR11101:SF80">
    <property type="entry name" value="PHOSPHATE TRANSPORTER"/>
    <property type="match status" value="1"/>
</dbReference>